<dbReference type="InterPro" id="IPR043504">
    <property type="entry name" value="Peptidase_S1_PA_chymotrypsin"/>
</dbReference>
<dbReference type="GeneID" id="114499109"/>
<dbReference type="PANTHER" id="PTHR14389">
    <property type="entry name" value="SI:CH1073-475A24.1"/>
    <property type="match status" value="1"/>
</dbReference>
<dbReference type="Gene3D" id="2.40.10.10">
    <property type="entry name" value="Trypsin-like serine proteases"/>
    <property type="match status" value="1"/>
</dbReference>
<dbReference type="GO" id="GO:0000785">
    <property type="term" value="C:chromatin"/>
    <property type="evidence" value="ECO:0007669"/>
    <property type="project" value="TreeGrafter"/>
</dbReference>
<dbReference type="InParanoid" id="A0A7E6E1F2"/>
<feature type="region of interest" description="Disordered" evidence="1">
    <location>
        <begin position="1"/>
        <end position="105"/>
    </location>
</feature>
<feature type="compositionally biased region" description="Basic and acidic residues" evidence="1">
    <location>
        <begin position="13"/>
        <end position="23"/>
    </location>
</feature>
<feature type="compositionally biased region" description="Polar residues" evidence="1">
    <location>
        <begin position="29"/>
        <end position="43"/>
    </location>
</feature>
<evidence type="ECO:0000256" key="1">
    <source>
        <dbReference type="SAM" id="MobiDB-lite"/>
    </source>
</evidence>
<dbReference type="GO" id="GO:0006260">
    <property type="term" value="P:DNA replication"/>
    <property type="evidence" value="ECO:0007669"/>
    <property type="project" value="TreeGrafter"/>
</dbReference>
<proteinExistence type="predicted"/>
<dbReference type="SUPFAM" id="SSF50494">
    <property type="entry name" value="Trypsin-like serine proteases"/>
    <property type="match status" value="1"/>
</dbReference>
<dbReference type="InterPro" id="IPR009003">
    <property type="entry name" value="Peptidase_S1_PA"/>
</dbReference>
<reference evidence="3" key="1">
    <citation type="submission" date="2025-08" db="UniProtKB">
        <authorList>
            <consortium name="RefSeq"/>
        </authorList>
    </citation>
    <scope>IDENTIFICATION</scope>
    <source>
        <tissue evidence="3">Muscle</tissue>
    </source>
</reference>
<feature type="compositionally biased region" description="Polar residues" evidence="1">
    <location>
        <begin position="51"/>
        <end position="99"/>
    </location>
</feature>
<keyword evidence="2" id="KW-1185">Reference proteome</keyword>
<protein>
    <submittedName>
        <fullName evidence="3">Protein FAM111A-like isoform X1</fullName>
    </submittedName>
</protein>
<dbReference type="RefSeq" id="XP_035885376.1">
    <property type="nucleotide sequence ID" value="XM_036029483.1"/>
</dbReference>
<organism evidence="2 3">
    <name type="scientific">Phyllostomus discolor</name>
    <name type="common">pale spear-nosed bat</name>
    <dbReference type="NCBI Taxonomy" id="89673"/>
    <lineage>
        <taxon>Eukaryota</taxon>
        <taxon>Metazoa</taxon>
        <taxon>Chordata</taxon>
        <taxon>Craniata</taxon>
        <taxon>Vertebrata</taxon>
        <taxon>Euteleostomi</taxon>
        <taxon>Mammalia</taxon>
        <taxon>Eutheria</taxon>
        <taxon>Laurasiatheria</taxon>
        <taxon>Chiroptera</taxon>
        <taxon>Yangochiroptera</taxon>
        <taxon>Phyllostomidae</taxon>
        <taxon>Phyllostominae</taxon>
        <taxon>Phyllostomus</taxon>
    </lineage>
</organism>
<dbReference type="Proteomes" id="UP000504628">
    <property type="component" value="Chromosome 6"/>
</dbReference>
<sequence>MSCKKRRSQKVSLDTKRNMKIEDYFPQVSKEQQGNSSVPQMKNGSRRSPKDITNTQAQGPKDQAISQNKVNKEQQGNSSVAQMKNGSKRSPQDMNNMQAQGPKGQVISQNKVFYITLDVHHRRNKKMKHMVGGNERDSLSTALDTVKAVKEERETQQGKEMLVQGTEGIEGYLNLGMPLSCLPENCHLVITFAQNKSDQNEENQIFGRHDKPSTDCVKFFINPIGKTRKRIVKRGELHKEGVRLCVYAFKGETIKEAVCKDGRFLSFLENDDWKLILNLDSVVENTQCVDDLEGKLFQVEVEKRRSSRAAATQSRDLATTENYGVVTAESRDLAATQNCDLTAFQNSELEERNMSVVTGEIVAQYPSLKREIGKIRECFQKKIFKRQGKKLYLAHKTKFGKLTKNATPVEMLKCLSRLSDSVGYLSWDNNGIRGCATCFVFRGLFIFTCRHVIQDIVGKGIEPSKWADIIGQCVRVTFGYERSQERGDYFFVKPWFEISDETLDYAVLELKENGQPVPLGLYNGKCPVPLSGLIYIIGHPDGEAKSADACAVIPQAQRAQKFQEYLQAQSFNEHMQGFYEHMQFIHMFTQRSFQEMAPRRDVITYDTSFYFGSSGSPIFDSKGLLVAMHSAGFYNNYQPGYSSIIEFGPTMESILCDIKQNHKAWYEKVCVIPQDIEMVSVEDRGSENPLYF</sequence>
<dbReference type="Pfam" id="PF13365">
    <property type="entry name" value="Trypsin_2"/>
    <property type="match status" value="1"/>
</dbReference>
<evidence type="ECO:0000313" key="2">
    <source>
        <dbReference type="Proteomes" id="UP000504628"/>
    </source>
</evidence>
<evidence type="ECO:0000313" key="3">
    <source>
        <dbReference type="RefSeq" id="XP_035885376.1"/>
    </source>
</evidence>
<name>A0A7E6E1F2_9CHIR</name>
<gene>
    <name evidence="3" type="primary">LOC114499109</name>
</gene>
<dbReference type="GO" id="GO:0005634">
    <property type="term" value="C:nucleus"/>
    <property type="evidence" value="ECO:0007669"/>
    <property type="project" value="TreeGrafter"/>
</dbReference>
<dbReference type="AlphaFoldDB" id="A0A7E6E1F2"/>
<accession>A0A7E6E1F2</accession>
<dbReference type="OrthoDB" id="10025068at2759"/>
<dbReference type="KEGG" id="pdic:114499109"/>
<dbReference type="PANTHER" id="PTHR14389:SF14">
    <property type="entry name" value="SERINE PROTEASE FAM111A"/>
    <property type="match status" value="1"/>
</dbReference>